<evidence type="ECO:0000256" key="1">
    <source>
        <dbReference type="SAM" id="Phobius"/>
    </source>
</evidence>
<dbReference type="AlphaFoldDB" id="A0A699HJ29"/>
<proteinExistence type="predicted"/>
<feature type="transmembrane region" description="Helical" evidence="1">
    <location>
        <begin position="606"/>
        <end position="627"/>
    </location>
</feature>
<dbReference type="InterPro" id="IPR036691">
    <property type="entry name" value="Endo/exonu/phosph_ase_sf"/>
</dbReference>
<dbReference type="EMBL" id="BKCJ010164219">
    <property type="protein sequence ID" value="GEY26214.1"/>
    <property type="molecule type" value="Genomic_DNA"/>
</dbReference>
<dbReference type="Gene3D" id="3.60.10.10">
    <property type="entry name" value="Endonuclease/exonuclease/phosphatase"/>
    <property type="match status" value="1"/>
</dbReference>
<reference evidence="2" key="1">
    <citation type="journal article" date="2019" name="Sci. Rep.">
        <title>Draft genome of Tanacetum cinerariifolium, the natural source of mosquito coil.</title>
        <authorList>
            <person name="Yamashiro T."/>
            <person name="Shiraishi A."/>
            <person name="Satake H."/>
            <person name="Nakayama K."/>
        </authorList>
    </citation>
    <scope>NUCLEOTIDE SEQUENCE</scope>
</reference>
<keyword evidence="1" id="KW-1133">Transmembrane helix</keyword>
<dbReference type="PANTHER" id="PTHR33116">
    <property type="entry name" value="REVERSE TRANSCRIPTASE ZINC-BINDING DOMAIN-CONTAINING PROTEIN-RELATED-RELATED"/>
    <property type="match status" value="1"/>
</dbReference>
<feature type="transmembrane region" description="Helical" evidence="1">
    <location>
        <begin position="749"/>
        <end position="768"/>
    </location>
</feature>
<protein>
    <submittedName>
        <fullName evidence="2">Uncharacterized protein</fullName>
    </submittedName>
</protein>
<sequence length="786" mass="88643">MSQLKGNESDNAQNMNSSVSDAAKIDGTHVRKLIRVSLNPSVVGEESIFLAIVYGDQVKFSAMASRSSNVEVPLISKVSTLEHDNMANYDGVGFLSKAPSKDDMLFLANLEELIVQAASIIEKPSSYAGVISSKQPITSKGEEGSWMIRNNPIILKEWAMSTSLLKEELNRVPIWVKFYDVSFKVFDDGEAAKKVVNEEDGFQQVTGKKKKQQNMANSWQTQGWRGGFQPESVGNGKARNIVGNISSTHIPTSNPFDALAQALDEGNSSKDQNDEQVEDKSVDYVKTIYDESANLLGTKTGASTLVVEVIVRADKQVLFCSLVYANNYYVNRRALWTCLEAHVVLMRNSPWVLMGVFNAALNLKDHSYGGYEPNTAMREFKECVNCLEVMDINSTGMHFTWNQKPNGSNGVLKKIDRIIGNLKFNDEFPISFAIFQPYRISNYSPCVLRIPKGLKSPLRKLLHNQGNIHDRVNKLRVELAEVQKALDRDPTSMNLREDHAHYLVAFKQATIDEERFLRQKSKVEWLEAVDSNTAYFHKVVKSKSDFMVQDITDGEIEDALFSIGVIEPRVQMVLRLPSSRRCEMLWVFLETILVGFGFHPKMFKWIIVYVMGSSFSICVNGNIHGWFEGKRGLRQGHPPSGFVIMDALEEFKNVSGLVPSILPVRYLRVPLISSRLLYRDCKVLVERLESRISDWRNRGGVFRPFSVACAWDLIGLLADVVRVLCDLNAIPPRMEDIIAFIIPLSKGRFVLNIIARIVLAATTYYLWIERNSRLLKKKISTVEQVV</sequence>
<keyword evidence="1" id="KW-0472">Membrane</keyword>
<dbReference type="PANTHER" id="PTHR33116:SF78">
    <property type="entry name" value="OS12G0587133 PROTEIN"/>
    <property type="match status" value="1"/>
</dbReference>
<gene>
    <name evidence="2" type="ORF">Tci_398188</name>
</gene>
<comment type="caution">
    <text evidence="2">The sequence shown here is derived from an EMBL/GenBank/DDBJ whole genome shotgun (WGS) entry which is preliminary data.</text>
</comment>
<dbReference type="SUPFAM" id="SSF56219">
    <property type="entry name" value="DNase I-like"/>
    <property type="match status" value="1"/>
</dbReference>
<keyword evidence="1" id="KW-0812">Transmembrane</keyword>
<evidence type="ECO:0000313" key="2">
    <source>
        <dbReference type="EMBL" id="GEY26214.1"/>
    </source>
</evidence>
<accession>A0A699HJ29</accession>
<organism evidence="2">
    <name type="scientific">Tanacetum cinerariifolium</name>
    <name type="common">Dalmatian daisy</name>
    <name type="synonym">Chrysanthemum cinerariifolium</name>
    <dbReference type="NCBI Taxonomy" id="118510"/>
    <lineage>
        <taxon>Eukaryota</taxon>
        <taxon>Viridiplantae</taxon>
        <taxon>Streptophyta</taxon>
        <taxon>Embryophyta</taxon>
        <taxon>Tracheophyta</taxon>
        <taxon>Spermatophyta</taxon>
        <taxon>Magnoliopsida</taxon>
        <taxon>eudicotyledons</taxon>
        <taxon>Gunneridae</taxon>
        <taxon>Pentapetalae</taxon>
        <taxon>asterids</taxon>
        <taxon>campanulids</taxon>
        <taxon>Asterales</taxon>
        <taxon>Asteraceae</taxon>
        <taxon>Asteroideae</taxon>
        <taxon>Anthemideae</taxon>
        <taxon>Anthemidinae</taxon>
        <taxon>Tanacetum</taxon>
    </lineage>
</organism>
<name>A0A699HJ29_TANCI</name>